<dbReference type="AlphaFoldDB" id="A0A6L9QR69"/>
<gene>
    <name evidence="2" type="ORF">G3I70_36835</name>
</gene>
<evidence type="ECO:0000313" key="2">
    <source>
        <dbReference type="EMBL" id="NEA28025.1"/>
    </source>
</evidence>
<dbReference type="Gene3D" id="3.10.28.10">
    <property type="entry name" value="Homing endonucleases"/>
    <property type="match status" value="1"/>
</dbReference>
<feature type="domain" description="DOD-type homing endonuclease" evidence="1">
    <location>
        <begin position="155"/>
        <end position="281"/>
    </location>
</feature>
<comment type="caution">
    <text evidence="2">The sequence shown here is derived from an EMBL/GenBank/DDBJ whole genome shotgun (WGS) entry which is preliminary data.</text>
</comment>
<dbReference type="EMBL" id="JAAGLI010000979">
    <property type="protein sequence ID" value="NEA28025.1"/>
    <property type="molecule type" value="Genomic_DNA"/>
</dbReference>
<dbReference type="PRINTS" id="PR00379">
    <property type="entry name" value="INTEIN"/>
</dbReference>
<dbReference type="GO" id="GO:0004519">
    <property type="term" value="F:endonuclease activity"/>
    <property type="evidence" value="ECO:0007669"/>
    <property type="project" value="InterPro"/>
</dbReference>
<dbReference type="InterPro" id="IPR004042">
    <property type="entry name" value="Intein_endonuc_central"/>
</dbReference>
<dbReference type="InterPro" id="IPR027434">
    <property type="entry name" value="Homing_endonucl"/>
</dbReference>
<dbReference type="GO" id="GO:0016539">
    <property type="term" value="P:intein-mediated protein splicing"/>
    <property type="evidence" value="ECO:0007669"/>
    <property type="project" value="InterPro"/>
</dbReference>
<dbReference type="RefSeq" id="WP_163062562.1">
    <property type="nucleotide sequence ID" value="NZ_JAAGLI010000979.1"/>
</dbReference>
<proteinExistence type="predicted"/>
<organism evidence="2 3">
    <name type="scientific">Actinomadura bangladeshensis</name>
    <dbReference type="NCBI Taxonomy" id="453573"/>
    <lineage>
        <taxon>Bacteria</taxon>
        <taxon>Bacillati</taxon>
        <taxon>Actinomycetota</taxon>
        <taxon>Actinomycetes</taxon>
        <taxon>Streptosporangiales</taxon>
        <taxon>Thermomonosporaceae</taxon>
        <taxon>Actinomadura</taxon>
    </lineage>
</organism>
<dbReference type="SUPFAM" id="SSF55608">
    <property type="entry name" value="Homing endonucleases"/>
    <property type="match status" value="1"/>
</dbReference>
<evidence type="ECO:0000313" key="3">
    <source>
        <dbReference type="Proteomes" id="UP000475532"/>
    </source>
</evidence>
<dbReference type="Proteomes" id="UP000475532">
    <property type="component" value="Unassembled WGS sequence"/>
</dbReference>
<evidence type="ECO:0000259" key="1">
    <source>
        <dbReference type="PROSITE" id="PS50819"/>
    </source>
</evidence>
<reference evidence="2 3" key="1">
    <citation type="submission" date="2020-01" db="EMBL/GenBank/DDBJ databases">
        <title>Insect and environment-associated Actinomycetes.</title>
        <authorList>
            <person name="Currrie C."/>
            <person name="Chevrette M."/>
            <person name="Carlson C."/>
            <person name="Stubbendieck R."/>
            <person name="Wendt-Pienkowski E."/>
        </authorList>
    </citation>
    <scope>NUCLEOTIDE SEQUENCE [LARGE SCALE GENOMIC DNA]</scope>
    <source>
        <strain evidence="2 3">SID10258</strain>
    </source>
</reference>
<sequence>MADGYDDRTDVLTASGWKPWPLVDGTESFATVDPSSGALRYQAATGIFHREFRGPMYRVRSEQVDLLVGVDHALWVQRVDTRAARRGEQPFALEAPDALLHKRVRYEKTARWHCGTDADVRIPSTIRAWIRPDNGAHCERTYAGVVFPARPFARFLGYFLSEGSINGHQIILAQNRGPVLAAMADVVRELGLPAYLPVSSHGCVRTRCVALRDFLAPLGRAVDKRLPEVAHGWTPEIIRVFIDAMVEGDGTTHPKNGHRVIYTASAELAGGLQVLAIKAGISANVRVDDRVGLVRVMPNGQSFRNLRPTYVVSLVATRNRPLVNHGRGQASRYWNEDGYNDGLQEYSGGVHSVAVPGGLLVVRRNGKAVISGAARIPSGRSIE</sequence>
<protein>
    <recommendedName>
        <fullName evidence="1">DOD-type homing endonuclease domain-containing protein</fullName>
    </recommendedName>
</protein>
<name>A0A6L9QR69_9ACTN</name>
<dbReference type="InterPro" id="IPR006142">
    <property type="entry name" value="INTEIN"/>
</dbReference>
<accession>A0A6L9QR69</accession>
<dbReference type="PROSITE" id="PS50819">
    <property type="entry name" value="INTEIN_ENDONUCLEASE"/>
    <property type="match status" value="1"/>
</dbReference>